<keyword evidence="4" id="KW-1003">Cell membrane</keyword>
<dbReference type="Gene3D" id="1.10.3470.10">
    <property type="entry name" value="ABC transporter involved in vitamin B12 uptake, BtuC"/>
    <property type="match status" value="1"/>
</dbReference>
<evidence type="ECO:0000256" key="7">
    <source>
        <dbReference type="ARBA" id="ARBA00023136"/>
    </source>
</evidence>
<dbReference type="STRING" id="1176165.GCA_001584405_01731"/>
<dbReference type="GO" id="GO:0043190">
    <property type="term" value="C:ATP-binding cassette (ABC) transporter complex"/>
    <property type="evidence" value="ECO:0007669"/>
    <property type="project" value="InterPro"/>
</dbReference>
<evidence type="ECO:0000256" key="1">
    <source>
        <dbReference type="ARBA" id="ARBA00004651"/>
    </source>
</evidence>
<dbReference type="InterPro" id="IPR037294">
    <property type="entry name" value="ABC_BtuC-like"/>
</dbReference>
<sequence>METADLLAAGFVAPSELLLNYTFRTMLIGTVLVGSFSGAMGCFLYLRRQALIADVIGHSAVFGVAAAFVIAVAVLGVSGRSMVTLTIGAVISSSLAAFAVNWISGTRLGSDAAMAGVLALFYGSGIVLLRSASLSSLPGRGGIETYIFGNAATTTHEDLLVIAVCGGAALLTVIIGWRAFGLFTFDPVFAHTLGYRSAVLGPILGVATTVAVVIGVKSVGLILMVAFAIMPAASARQWTGSLRSMVMLAGSIGGAAGAVGSYAAVSFGRVPTGPIVVLVLFTVFLVSVLFAPRRSVIGRAMRARRNAARLAVVGGNGR</sequence>
<keyword evidence="6 9" id="KW-1133">Transmembrane helix</keyword>
<dbReference type="InterPro" id="IPR001626">
    <property type="entry name" value="ABC_TroCD"/>
</dbReference>
<feature type="transmembrane region" description="Helical" evidence="9">
    <location>
        <begin position="82"/>
        <end position="100"/>
    </location>
</feature>
<dbReference type="AlphaFoldDB" id="A0A150H866"/>
<dbReference type="EMBL" id="PKGO01000001">
    <property type="protein sequence ID" value="PKY71283.1"/>
    <property type="molecule type" value="Genomic_DNA"/>
</dbReference>
<evidence type="ECO:0000313" key="10">
    <source>
        <dbReference type="EMBL" id="KXZ58297.1"/>
    </source>
</evidence>
<evidence type="ECO:0000313" key="13">
    <source>
        <dbReference type="Proteomes" id="UP000243589"/>
    </source>
</evidence>
<dbReference type="RefSeq" id="WP_062021611.1">
    <property type="nucleotide sequence ID" value="NZ_JAKRCZ010000001.1"/>
</dbReference>
<evidence type="ECO:0000256" key="5">
    <source>
        <dbReference type="ARBA" id="ARBA00022692"/>
    </source>
</evidence>
<feature type="transmembrane region" description="Helical" evidence="9">
    <location>
        <begin position="55"/>
        <end position="76"/>
    </location>
</feature>
<dbReference type="Proteomes" id="UP000243589">
    <property type="component" value="Unassembled WGS sequence"/>
</dbReference>
<evidence type="ECO:0000256" key="4">
    <source>
        <dbReference type="ARBA" id="ARBA00022475"/>
    </source>
</evidence>
<comment type="caution">
    <text evidence="10">The sequence shown here is derived from an EMBL/GenBank/DDBJ whole genome shotgun (WGS) entry which is preliminary data.</text>
</comment>
<reference evidence="11 12" key="2">
    <citation type="submission" date="2017-12" db="EMBL/GenBank/DDBJ databases">
        <title>Phylogenetic diversity of female urinary microbiome.</title>
        <authorList>
            <person name="Thomas-White K."/>
            <person name="Wolfe A.J."/>
        </authorList>
    </citation>
    <scope>NUCLEOTIDE SEQUENCE [LARGE SCALE GENOMIC DNA]</scope>
    <source>
        <strain evidence="11 12">UMB0426</strain>
    </source>
</reference>
<dbReference type="EMBL" id="LQQC01000010">
    <property type="protein sequence ID" value="KXZ58297.1"/>
    <property type="molecule type" value="Genomic_DNA"/>
</dbReference>
<comment type="similarity">
    <text evidence="2 8">Belongs to the ABC-3 integral membrane protein family.</text>
</comment>
<feature type="transmembrane region" description="Helical" evidence="9">
    <location>
        <begin position="245"/>
        <end position="265"/>
    </location>
</feature>
<reference evidence="10 13" key="1">
    <citation type="submission" date="2016-01" db="EMBL/GenBank/DDBJ databases">
        <title>Use of Whole Genome Sequencing to ascertain that Brevibacterium massiliense (Roux, Raoult 2009) is a later heterotypic synonym of Brevibacterium ravenspurgense (Mages 2008).</title>
        <authorList>
            <person name="Bernier A.-M."/>
            <person name="Burdz T."/>
            <person name="Huynh C."/>
            <person name="Pachecho A.L."/>
            <person name="Wiebe D."/>
            <person name="Bonner C."/>
            <person name="Bernard K."/>
        </authorList>
    </citation>
    <scope>NUCLEOTIDE SEQUENCE [LARGE SCALE GENOMIC DNA]</scope>
    <source>
        <strain evidence="10 13">CCUG56047</strain>
    </source>
</reference>
<evidence type="ECO:0000313" key="11">
    <source>
        <dbReference type="EMBL" id="PKY71283.1"/>
    </source>
</evidence>
<name>A0A150H866_9MICO</name>
<feature type="transmembrane region" description="Helical" evidence="9">
    <location>
        <begin position="159"/>
        <end position="181"/>
    </location>
</feature>
<feature type="transmembrane region" description="Helical" evidence="9">
    <location>
        <begin position="193"/>
        <end position="214"/>
    </location>
</feature>
<dbReference type="GO" id="GO:0010043">
    <property type="term" value="P:response to zinc ion"/>
    <property type="evidence" value="ECO:0007669"/>
    <property type="project" value="TreeGrafter"/>
</dbReference>
<evidence type="ECO:0000313" key="12">
    <source>
        <dbReference type="Proteomes" id="UP000242755"/>
    </source>
</evidence>
<dbReference type="PANTHER" id="PTHR30477:SF3">
    <property type="entry name" value="METAL TRANSPORT SYSTEM MEMBRANE PROTEIN CT_069-RELATED"/>
    <property type="match status" value="1"/>
</dbReference>
<dbReference type="PANTHER" id="PTHR30477">
    <property type="entry name" value="ABC-TRANSPORTER METAL-BINDING PROTEIN"/>
    <property type="match status" value="1"/>
</dbReference>
<dbReference type="GO" id="GO:0055085">
    <property type="term" value="P:transmembrane transport"/>
    <property type="evidence" value="ECO:0007669"/>
    <property type="project" value="InterPro"/>
</dbReference>
<evidence type="ECO:0000256" key="6">
    <source>
        <dbReference type="ARBA" id="ARBA00022989"/>
    </source>
</evidence>
<evidence type="ECO:0000256" key="9">
    <source>
        <dbReference type="SAM" id="Phobius"/>
    </source>
</evidence>
<evidence type="ECO:0000256" key="8">
    <source>
        <dbReference type="RuleBase" id="RU003943"/>
    </source>
</evidence>
<proteinExistence type="inferred from homology"/>
<keyword evidence="13" id="KW-1185">Reference proteome</keyword>
<dbReference type="Pfam" id="PF00950">
    <property type="entry name" value="ABC-3"/>
    <property type="match status" value="1"/>
</dbReference>
<gene>
    <name evidence="10" type="primary">mntB_5</name>
    <name evidence="10" type="ORF">Bravens_01340</name>
    <name evidence="11" type="ORF">CYJ40_01005</name>
</gene>
<evidence type="ECO:0000256" key="3">
    <source>
        <dbReference type="ARBA" id="ARBA00022448"/>
    </source>
</evidence>
<protein>
    <submittedName>
        <fullName evidence="10">Manganese transport system membrane protein MntB</fullName>
    </submittedName>
    <submittedName>
        <fullName evidence="11">Metal ABC transporter permease</fullName>
    </submittedName>
</protein>
<dbReference type="SUPFAM" id="SSF81345">
    <property type="entry name" value="ABC transporter involved in vitamin B12 uptake, BtuC"/>
    <property type="match status" value="1"/>
</dbReference>
<keyword evidence="5 8" id="KW-0812">Transmembrane</keyword>
<feature type="transmembrane region" description="Helical" evidence="9">
    <location>
        <begin position="26"/>
        <end position="46"/>
    </location>
</feature>
<accession>A0A150H866</accession>
<dbReference type="PATRIC" id="fig|479117.4.peg.1331"/>
<keyword evidence="7 9" id="KW-0472">Membrane</keyword>
<evidence type="ECO:0000256" key="2">
    <source>
        <dbReference type="ARBA" id="ARBA00008034"/>
    </source>
</evidence>
<keyword evidence="3 8" id="KW-0813">Transport</keyword>
<feature type="transmembrane region" description="Helical" evidence="9">
    <location>
        <begin position="271"/>
        <end position="292"/>
    </location>
</feature>
<comment type="subcellular location">
    <subcellularLocation>
        <location evidence="1 8">Cell membrane</location>
        <topology evidence="1 8">Multi-pass membrane protein</topology>
    </subcellularLocation>
</comment>
<dbReference type="Proteomes" id="UP000242755">
    <property type="component" value="Unassembled WGS sequence"/>
</dbReference>
<organism evidence="10 13">
    <name type="scientific">Brevibacterium ravenspurgense</name>
    <dbReference type="NCBI Taxonomy" id="479117"/>
    <lineage>
        <taxon>Bacteria</taxon>
        <taxon>Bacillati</taxon>
        <taxon>Actinomycetota</taxon>
        <taxon>Actinomycetes</taxon>
        <taxon>Micrococcales</taxon>
        <taxon>Brevibacteriaceae</taxon>
        <taxon>Brevibacterium</taxon>
    </lineage>
</organism>